<organism evidence="1 2">
    <name type="scientific">Penicillium cf. viridicatum</name>
    <dbReference type="NCBI Taxonomy" id="2972119"/>
    <lineage>
        <taxon>Eukaryota</taxon>
        <taxon>Fungi</taxon>
        <taxon>Dikarya</taxon>
        <taxon>Ascomycota</taxon>
        <taxon>Pezizomycotina</taxon>
        <taxon>Eurotiomycetes</taxon>
        <taxon>Eurotiomycetidae</taxon>
        <taxon>Eurotiales</taxon>
        <taxon>Aspergillaceae</taxon>
        <taxon>Penicillium</taxon>
    </lineage>
</organism>
<keyword evidence="2" id="KW-1185">Reference proteome</keyword>
<dbReference type="EMBL" id="JAPQKQ010000003">
    <property type="protein sequence ID" value="KAJ5203166.1"/>
    <property type="molecule type" value="Genomic_DNA"/>
</dbReference>
<dbReference type="PANTHER" id="PTHR42057:SF2">
    <property type="entry name" value="F-BOX DOMAIN PROTEIN (AFU_ORTHOLOGUE AFUA_4G00200)-RELATED"/>
    <property type="match status" value="1"/>
</dbReference>
<comment type="caution">
    <text evidence="1">The sequence shown here is derived from an EMBL/GenBank/DDBJ whole genome shotgun (WGS) entry which is preliminary data.</text>
</comment>
<proteinExistence type="predicted"/>
<reference evidence="1" key="1">
    <citation type="submission" date="2022-11" db="EMBL/GenBank/DDBJ databases">
        <authorList>
            <person name="Petersen C."/>
        </authorList>
    </citation>
    <scope>NUCLEOTIDE SEQUENCE</scope>
    <source>
        <strain evidence="1">IBT 20477</strain>
    </source>
</reference>
<name>A0A9W9SZ34_9EURO</name>
<gene>
    <name evidence="1" type="ORF">N7449_005245</name>
</gene>
<accession>A0A9W9SZ34</accession>
<evidence type="ECO:0000313" key="2">
    <source>
        <dbReference type="Proteomes" id="UP001150942"/>
    </source>
</evidence>
<dbReference type="AlphaFoldDB" id="A0A9W9SZ34"/>
<dbReference type="SUPFAM" id="SSF52047">
    <property type="entry name" value="RNI-like"/>
    <property type="match status" value="1"/>
</dbReference>
<dbReference type="Proteomes" id="UP001150942">
    <property type="component" value="Unassembled WGS sequence"/>
</dbReference>
<evidence type="ECO:0000313" key="1">
    <source>
        <dbReference type="EMBL" id="KAJ5203166.1"/>
    </source>
</evidence>
<protein>
    <submittedName>
        <fullName evidence="1">Uncharacterized protein</fullName>
    </submittedName>
</protein>
<sequence length="251" mass="29353">MGQVLSTLTSLRLNVVHERDDASPEHGIHIYEPHQFFTYTLSAYWLKPAMRSLRKLSLYSSIHWGFYPHAKLDGVHFPNLRSLTLGNFSSYEDKQLDWITSHSTLQELYLDDCSILFHIVMNDNEPELSRCPIAKSDLQRNGHGKLQHNYPRRWCDYFVAMEKGLPRLHHFGFGSNREWDRYVMPFENEMDIVSVLKKDRYMRFDGGMCDLGPKDIRLNCDEEDRKALEALYRKTGQQIDCGTIRIGGYTV</sequence>
<dbReference type="PANTHER" id="PTHR42057">
    <property type="entry name" value="F-BOX DOMAIN PROTEIN (AFU_ORTHOLOGUE AFUA_4G00200)"/>
    <property type="match status" value="1"/>
</dbReference>
<reference evidence="1" key="2">
    <citation type="journal article" date="2023" name="IMA Fungus">
        <title>Comparative genomic study of the Penicillium genus elucidates a diverse pangenome and 15 lateral gene transfer events.</title>
        <authorList>
            <person name="Petersen C."/>
            <person name="Sorensen T."/>
            <person name="Nielsen M.R."/>
            <person name="Sondergaard T.E."/>
            <person name="Sorensen J.L."/>
            <person name="Fitzpatrick D.A."/>
            <person name="Frisvad J.C."/>
            <person name="Nielsen K.L."/>
        </authorList>
    </citation>
    <scope>NUCLEOTIDE SEQUENCE</scope>
    <source>
        <strain evidence="1">IBT 20477</strain>
    </source>
</reference>
<dbReference type="OrthoDB" id="3140657at2759"/>